<evidence type="ECO:0000313" key="2">
    <source>
        <dbReference type="Proteomes" id="UP000188268"/>
    </source>
</evidence>
<dbReference type="Proteomes" id="UP000188268">
    <property type="component" value="Unassembled WGS sequence"/>
</dbReference>
<gene>
    <name evidence="1" type="ORF">CCACVL1_14603</name>
</gene>
<dbReference type="EMBL" id="AWWV01010605">
    <property type="protein sequence ID" value="OMO78170.1"/>
    <property type="molecule type" value="Genomic_DNA"/>
</dbReference>
<sequence>MEGAAYLVVTAVEKTLDGR</sequence>
<organism evidence="1 2">
    <name type="scientific">Corchorus capsularis</name>
    <name type="common">Jute</name>
    <dbReference type="NCBI Taxonomy" id="210143"/>
    <lineage>
        <taxon>Eukaryota</taxon>
        <taxon>Viridiplantae</taxon>
        <taxon>Streptophyta</taxon>
        <taxon>Embryophyta</taxon>
        <taxon>Tracheophyta</taxon>
        <taxon>Spermatophyta</taxon>
        <taxon>Magnoliopsida</taxon>
        <taxon>eudicotyledons</taxon>
        <taxon>Gunneridae</taxon>
        <taxon>Pentapetalae</taxon>
        <taxon>rosids</taxon>
        <taxon>malvids</taxon>
        <taxon>Malvales</taxon>
        <taxon>Malvaceae</taxon>
        <taxon>Grewioideae</taxon>
        <taxon>Apeibeae</taxon>
        <taxon>Corchorus</taxon>
    </lineage>
</organism>
<accession>A0A1R3I6I3</accession>
<reference evidence="1 2" key="1">
    <citation type="submission" date="2013-09" db="EMBL/GenBank/DDBJ databases">
        <title>Corchorus capsularis genome sequencing.</title>
        <authorList>
            <person name="Alam M."/>
            <person name="Haque M.S."/>
            <person name="Islam M.S."/>
            <person name="Emdad E.M."/>
            <person name="Islam M.M."/>
            <person name="Ahmed B."/>
            <person name="Halim A."/>
            <person name="Hossen Q.M.M."/>
            <person name="Hossain M.Z."/>
            <person name="Ahmed R."/>
            <person name="Khan M.M."/>
            <person name="Islam R."/>
            <person name="Rashid M.M."/>
            <person name="Khan S.A."/>
            <person name="Rahman M.S."/>
            <person name="Alam M."/>
        </authorList>
    </citation>
    <scope>NUCLEOTIDE SEQUENCE [LARGE SCALE GENOMIC DNA]</scope>
    <source>
        <strain evidence="2">cv. CVL-1</strain>
        <tissue evidence="1">Whole seedling</tissue>
    </source>
</reference>
<name>A0A1R3I6I3_COCAP</name>
<proteinExistence type="predicted"/>
<comment type="caution">
    <text evidence="1">The sequence shown here is derived from an EMBL/GenBank/DDBJ whole genome shotgun (WGS) entry which is preliminary data.</text>
</comment>
<evidence type="ECO:0000313" key="1">
    <source>
        <dbReference type="EMBL" id="OMO78170.1"/>
    </source>
</evidence>
<protein>
    <submittedName>
        <fullName evidence="1">Uncharacterized protein</fullName>
    </submittedName>
</protein>
<dbReference type="AlphaFoldDB" id="A0A1R3I6I3"/>
<keyword evidence="2" id="KW-1185">Reference proteome</keyword>